<dbReference type="PANTHER" id="PTHR21573">
    <property type="entry name" value="ER MEMBRANE PROTEIN COMPLEX SUBUNIT 1"/>
    <property type="match status" value="1"/>
</dbReference>
<dbReference type="InterPro" id="IPR018391">
    <property type="entry name" value="PQQ_b-propeller_rpt"/>
</dbReference>
<dbReference type="SUPFAM" id="SSF50998">
    <property type="entry name" value="Quinoprotein alcohol dehydrogenase-like"/>
    <property type="match status" value="2"/>
</dbReference>
<evidence type="ECO:0000313" key="16">
    <source>
        <dbReference type="Proteomes" id="UP001162156"/>
    </source>
</evidence>
<evidence type="ECO:0000256" key="6">
    <source>
        <dbReference type="ARBA" id="ARBA00022729"/>
    </source>
</evidence>
<feature type="domain" description="EMC1 first beta-propeller" evidence="14">
    <location>
        <begin position="23"/>
        <end position="138"/>
    </location>
</feature>
<comment type="caution">
    <text evidence="15">The sequence shown here is derived from an EMBL/GenBank/DDBJ whole genome shotgun (WGS) entry which is preliminary data.</text>
</comment>
<evidence type="ECO:0000256" key="7">
    <source>
        <dbReference type="ARBA" id="ARBA00022824"/>
    </source>
</evidence>
<keyword evidence="5 11" id="KW-0812">Transmembrane</keyword>
<name>A0AAV8WP27_9CUCU</name>
<organism evidence="15 16">
    <name type="scientific">Rhamnusium bicolor</name>
    <dbReference type="NCBI Taxonomy" id="1586634"/>
    <lineage>
        <taxon>Eukaryota</taxon>
        <taxon>Metazoa</taxon>
        <taxon>Ecdysozoa</taxon>
        <taxon>Arthropoda</taxon>
        <taxon>Hexapoda</taxon>
        <taxon>Insecta</taxon>
        <taxon>Pterygota</taxon>
        <taxon>Neoptera</taxon>
        <taxon>Endopterygota</taxon>
        <taxon>Coleoptera</taxon>
        <taxon>Polyphaga</taxon>
        <taxon>Cucujiformia</taxon>
        <taxon>Chrysomeloidea</taxon>
        <taxon>Cerambycidae</taxon>
        <taxon>Lepturinae</taxon>
        <taxon>Rhagiini</taxon>
        <taxon>Rhamnusium</taxon>
    </lineage>
</organism>
<dbReference type="Pfam" id="PF07774">
    <property type="entry name" value="EMC1_C"/>
    <property type="match status" value="1"/>
</dbReference>
<keyword evidence="16" id="KW-1185">Reference proteome</keyword>
<evidence type="ECO:0000256" key="8">
    <source>
        <dbReference type="ARBA" id="ARBA00022989"/>
    </source>
</evidence>
<comment type="similarity">
    <text evidence="2">Belongs to the EMC1 family.</text>
</comment>
<dbReference type="InterPro" id="IPR015943">
    <property type="entry name" value="WD40/YVTN_repeat-like_dom_sf"/>
</dbReference>
<comment type="subcellular location">
    <subcellularLocation>
        <location evidence="1">Endoplasmic reticulum membrane</location>
        <topology evidence="1">Single-pass type I membrane protein</topology>
    </subcellularLocation>
</comment>
<dbReference type="GO" id="GO:0034975">
    <property type="term" value="P:protein folding in endoplasmic reticulum"/>
    <property type="evidence" value="ECO:0007669"/>
    <property type="project" value="TreeGrafter"/>
</dbReference>
<keyword evidence="9 11" id="KW-0472">Membrane</keyword>
<comment type="subunit">
    <text evidence="3">Component of the ER membrane protein complex (EMC).</text>
</comment>
<evidence type="ECO:0000256" key="4">
    <source>
        <dbReference type="ARBA" id="ARBA00020824"/>
    </source>
</evidence>
<protein>
    <recommendedName>
        <fullName evidence="4">ER membrane protein complex subunit 1</fullName>
    </recommendedName>
</protein>
<dbReference type="InterPro" id="IPR026895">
    <property type="entry name" value="EMC1"/>
</dbReference>
<feature type="domain" description="ER membrane protein complex subunit 1 C-terminal" evidence="13">
    <location>
        <begin position="686"/>
        <end position="889"/>
    </location>
</feature>
<dbReference type="GO" id="GO:0072546">
    <property type="term" value="C:EMC complex"/>
    <property type="evidence" value="ECO:0007669"/>
    <property type="project" value="InterPro"/>
</dbReference>
<gene>
    <name evidence="15" type="ORF">NQ314_019557</name>
</gene>
<keyword evidence="6 12" id="KW-0732">Signal</keyword>
<keyword evidence="10" id="KW-0325">Glycoprotein</keyword>
<feature type="transmembrane region" description="Helical" evidence="11">
    <location>
        <begin position="857"/>
        <end position="876"/>
    </location>
</feature>
<proteinExistence type="inferred from homology"/>
<evidence type="ECO:0000256" key="11">
    <source>
        <dbReference type="SAM" id="Phobius"/>
    </source>
</evidence>
<dbReference type="SMART" id="SM00564">
    <property type="entry name" value="PQQ"/>
    <property type="match status" value="2"/>
</dbReference>
<evidence type="ECO:0000256" key="12">
    <source>
        <dbReference type="SAM" id="SignalP"/>
    </source>
</evidence>
<dbReference type="Proteomes" id="UP001162156">
    <property type="component" value="Unassembled WGS sequence"/>
</dbReference>
<evidence type="ECO:0000256" key="2">
    <source>
        <dbReference type="ARBA" id="ARBA00007904"/>
    </source>
</evidence>
<dbReference type="Gene3D" id="2.130.10.10">
    <property type="entry name" value="YVTN repeat-like/Quinoprotein amine dehydrogenase"/>
    <property type="match status" value="1"/>
</dbReference>
<sequence>MASFRSICIIPLFITLILNLTWALYEDQVGKFDWKRSFVGKVKYANFESKRLIVATEENVLASLNLKDGHILWRQLLEDPKEQQINALHVDKEIITVSGAANNWFVRNWDINSGTLLSEWTLYTERLVPSKFIITKNTLVHVVPLTGSHLEVTTYNLQTGENYGKTIRIAAPWITDISNCILTTNYYVCISSNDNLGQLYYVDVISESNIVHTRPVQSLIGDGSGPIEIIEIEGDISALLLVRSKVAILVLLDGENIDAKPFNLMPNAICVLNEDRTLIFQLEATDDPKKLIRVKSKDFVNGDDELSIDLDYPLGLGAPIILAGQCRGSSCDLLLTTTDNALLLLKLPEGKILWTREEALSNIVATEFFELPVSELDASIENEFKTSSSSILNMLIHRLSTQVKQLTNLVIGGQLLSNNGLVRDKFGLHKIIVVATKVGKLFAIDTLTGSIAWSYRLPNVKSFNSLNTKKMLLFVQRTARYAPLPAQCLLLAEDSNTGRGVLFQFDPITGFSSNGIERLNYKIAQALLLPYEDEDNSKPVIVLSTSNEVFLYPSTSRTLVYQHINNVFIYVVDSVRGLLRGFSFHHSTERSLKVSPTWEVRINPSKLVALSAKHPNERVHSQGRVLPDRSVYYKYVNPNLIAIATLSEDSVHKHVLSIYLVDGVTGLILYSTSHKRAKGPVHLIHSENWLVYSYFSERFRRTEIVGAELYEGHLQSNSTVFSSHAVSLLPHVQTQSYILPANPLNMAVTLTERGITNKFLLISLSNGGVIEIPWLLLQPRFNDVPCGPEESCIPYMPEVPLPNEAVINYNQTLGRISGIEVAPARLESTSHVLVHGLDIFYTRVAPSKTFDVLKEDFDHLMIVLVLSGLILASYVTKHLASKKALKQVWK</sequence>
<dbReference type="InterPro" id="IPR011047">
    <property type="entry name" value="Quinoprotein_ADH-like_sf"/>
</dbReference>
<reference evidence="15" key="1">
    <citation type="journal article" date="2023" name="Insect Mol. Biol.">
        <title>Genome sequencing provides insights into the evolution of gene families encoding plant cell wall-degrading enzymes in longhorned beetles.</title>
        <authorList>
            <person name="Shin N.R."/>
            <person name="Okamura Y."/>
            <person name="Kirsch R."/>
            <person name="Pauchet Y."/>
        </authorList>
    </citation>
    <scope>NUCLEOTIDE SEQUENCE</scope>
    <source>
        <strain evidence="15">RBIC_L_NR</strain>
    </source>
</reference>
<evidence type="ECO:0000256" key="3">
    <source>
        <dbReference type="ARBA" id="ARBA00011276"/>
    </source>
</evidence>
<evidence type="ECO:0000256" key="5">
    <source>
        <dbReference type="ARBA" id="ARBA00022692"/>
    </source>
</evidence>
<accession>A0AAV8WP27</accession>
<evidence type="ECO:0000259" key="14">
    <source>
        <dbReference type="Pfam" id="PF25293"/>
    </source>
</evidence>
<keyword evidence="8 11" id="KW-1133">Transmembrane helix</keyword>
<keyword evidence="7" id="KW-0256">Endoplasmic reticulum</keyword>
<dbReference type="PANTHER" id="PTHR21573:SF0">
    <property type="entry name" value="ER MEMBRANE PROTEIN COMPLEX SUBUNIT 1"/>
    <property type="match status" value="1"/>
</dbReference>
<evidence type="ECO:0000256" key="1">
    <source>
        <dbReference type="ARBA" id="ARBA00004115"/>
    </source>
</evidence>
<dbReference type="Pfam" id="PF25293">
    <property type="entry name" value="Beta-prop_EMC1_N"/>
    <property type="match status" value="1"/>
</dbReference>
<evidence type="ECO:0000259" key="13">
    <source>
        <dbReference type="Pfam" id="PF07774"/>
    </source>
</evidence>
<feature type="signal peptide" evidence="12">
    <location>
        <begin position="1"/>
        <end position="23"/>
    </location>
</feature>
<evidence type="ECO:0000256" key="10">
    <source>
        <dbReference type="ARBA" id="ARBA00023180"/>
    </source>
</evidence>
<evidence type="ECO:0000313" key="15">
    <source>
        <dbReference type="EMBL" id="KAJ8927927.1"/>
    </source>
</evidence>
<dbReference type="InterPro" id="IPR011678">
    <property type="entry name" value="EMC1_C"/>
</dbReference>
<dbReference type="InterPro" id="IPR058545">
    <property type="entry name" value="Beta-prop_EMC1_1st"/>
</dbReference>
<dbReference type="AlphaFoldDB" id="A0AAV8WP27"/>
<feature type="chain" id="PRO_5043586285" description="ER membrane protein complex subunit 1" evidence="12">
    <location>
        <begin position="24"/>
        <end position="890"/>
    </location>
</feature>
<evidence type="ECO:0000256" key="9">
    <source>
        <dbReference type="ARBA" id="ARBA00023136"/>
    </source>
</evidence>
<dbReference type="EMBL" id="JANEYF010005505">
    <property type="protein sequence ID" value="KAJ8927927.1"/>
    <property type="molecule type" value="Genomic_DNA"/>
</dbReference>